<gene>
    <name evidence="2" type="ORF">PAXRUDRAFT_245907</name>
</gene>
<dbReference type="InParanoid" id="A0A0D0D8U9"/>
<keyword evidence="1" id="KW-1133">Transmembrane helix</keyword>
<accession>A0A0D0D8U9</accession>
<dbReference type="AlphaFoldDB" id="A0A0D0D8U9"/>
<keyword evidence="3" id="KW-1185">Reference proteome</keyword>
<organism evidence="2 3">
    <name type="scientific">Paxillus rubicundulus Ve08.2h10</name>
    <dbReference type="NCBI Taxonomy" id="930991"/>
    <lineage>
        <taxon>Eukaryota</taxon>
        <taxon>Fungi</taxon>
        <taxon>Dikarya</taxon>
        <taxon>Basidiomycota</taxon>
        <taxon>Agaricomycotina</taxon>
        <taxon>Agaricomycetes</taxon>
        <taxon>Agaricomycetidae</taxon>
        <taxon>Boletales</taxon>
        <taxon>Paxilineae</taxon>
        <taxon>Paxillaceae</taxon>
        <taxon>Paxillus</taxon>
    </lineage>
</organism>
<dbReference type="EMBL" id="KN826081">
    <property type="protein sequence ID" value="KIK80176.1"/>
    <property type="molecule type" value="Genomic_DNA"/>
</dbReference>
<keyword evidence="1" id="KW-0812">Transmembrane</keyword>
<dbReference type="HOGENOM" id="CLU_1669951_0_0_1"/>
<reference evidence="2 3" key="1">
    <citation type="submission" date="2014-04" db="EMBL/GenBank/DDBJ databases">
        <authorList>
            <consortium name="DOE Joint Genome Institute"/>
            <person name="Kuo A."/>
            <person name="Kohler A."/>
            <person name="Jargeat P."/>
            <person name="Nagy L.G."/>
            <person name="Floudas D."/>
            <person name="Copeland A."/>
            <person name="Barry K.W."/>
            <person name="Cichocki N."/>
            <person name="Veneault-Fourrey C."/>
            <person name="LaButti K."/>
            <person name="Lindquist E.A."/>
            <person name="Lipzen A."/>
            <person name="Lundell T."/>
            <person name="Morin E."/>
            <person name="Murat C."/>
            <person name="Sun H."/>
            <person name="Tunlid A."/>
            <person name="Henrissat B."/>
            <person name="Grigoriev I.V."/>
            <person name="Hibbett D.S."/>
            <person name="Martin F."/>
            <person name="Nordberg H.P."/>
            <person name="Cantor M.N."/>
            <person name="Hua S.X."/>
        </authorList>
    </citation>
    <scope>NUCLEOTIDE SEQUENCE [LARGE SCALE GENOMIC DNA]</scope>
    <source>
        <strain evidence="2 3">Ve08.2h10</strain>
    </source>
</reference>
<name>A0A0D0D8U9_9AGAM</name>
<evidence type="ECO:0000256" key="1">
    <source>
        <dbReference type="SAM" id="Phobius"/>
    </source>
</evidence>
<dbReference type="Proteomes" id="UP000054538">
    <property type="component" value="Unassembled WGS sequence"/>
</dbReference>
<reference evidence="3" key="2">
    <citation type="submission" date="2015-01" db="EMBL/GenBank/DDBJ databases">
        <title>Evolutionary Origins and Diversification of the Mycorrhizal Mutualists.</title>
        <authorList>
            <consortium name="DOE Joint Genome Institute"/>
            <consortium name="Mycorrhizal Genomics Consortium"/>
            <person name="Kohler A."/>
            <person name="Kuo A."/>
            <person name="Nagy L.G."/>
            <person name="Floudas D."/>
            <person name="Copeland A."/>
            <person name="Barry K.W."/>
            <person name="Cichocki N."/>
            <person name="Veneault-Fourrey C."/>
            <person name="LaButti K."/>
            <person name="Lindquist E.A."/>
            <person name="Lipzen A."/>
            <person name="Lundell T."/>
            <person name="Morin E."/>
            <person name="Murat C."/>
            <person name="Riley R."/>
            <person name="Ohm R."/>
            <person name="Sun H."/>
            <person name="Tunlid A."/>
            <person name="Henrissat B."/>
            <person name="Grigoriev I.V."/>
            <person name="Hibbett D.S."/>
            <person name="Martin F."/>
        </authorList>
    </citation>
    <scope>NUCLEOTIDE SEQUENCE [LARGE SCALE GENOMIC DNA]</scope>
    <source>
        <strain evidence="3">Ve08.2h10</strain>
    </source>
</reference>
<evidence type="ECO:0000313" key="2">
    <source>
        <dbReference type="EMBL" id="KIK80176.1"/>
    </source>
</evidence>
<evidence type="ECO:0000313" key="3">
    <source>
        <dbReference type="Proteomes" id="UP000054538"/>
    </source>
</evidence>
<proteinExistence type="predicted"/>
<feature type="transmembrane region" description="Helical" evidence="1">
    <location>
        <begin position="133"/>
        <end position="157"/>
    </location>
</feature>
<sequence length="158" mass="18010">MMCKPRLRQELELAYRRVVCYLSDLLPPPLSWNRHPSPLFLTSFLDRPPRGPAKIFDQYHTGQHQIEYSRKTKSTCCGEHPANCTPYLDGTISVVWQLSRSGFSVQGSFPNNTIPSDMTLHVSTMGWVFHLQAFEYTTAPASVVAVIIFLSVCVWARY</sequence>
<protein>
    <submittedName>
        <fullName evidence="2">Unplaced genomic scaffold scaffold_1259, whole genome shotgun sequence</fullName>
    </submittedName>
</protein>
<dbReference type="OrthoDB" id="6486656at2759"/>
<keyword evidence="1" id="KW-0472">Membrane</keyword>